<keyword evidence="5 12" id="KW-0813">Transport</keyword>
<evidence type="ECO:0000256" key="2">
    <source>
        <dbReference type="ARBA" id="ARBA00004377"/>
    </source>
</evidence>
<comment type="function">
    <text evidence="1 12">Required for the export of heme to the periplasm for the biogenesis of c-type cytochromes.</text>
</comment>
<reference evidence="13" key="1">
    <citation type="submission" date="2022-08" db="EMBL/GenBank/DDBJ databases">
        <authorList>
            <person name="Dzunkova M."/>
            <person name="La Clair J."/>
            <person name="Tyml T."/>
            <person name="Doud D."/>
            <person name="Schulz F."/>
            <person name="Piquer S."/>
            <person name="Porcel Sanchis D."/>
            <person name="Osborn A."/>
            <person name="Robinson D."/>
            <person name="Louie K.B."/>
            <person name="Bowen B.P."/>
            <person name="Bowers R."/>
            <person name="Lee J."/>
            <person name="Arnau Llombart V."/>
            <person name="Diaz Villanueva W."/>
            <person name="Gosliner T."/>
            <person name="Northen T."/>
            <person name="Cheng J.-F."/>
            <person name="Burkart M.D."/>
            <person name="Woyke T."/>
        </authorList>
    </citation>
    <scope>NUCLEOTIDE SEQUENCE</scope>
    <source>
        <strain evidence="13">Df01</strain>
    </source>
</reference>
<evidence type="ECO:0000313" key="14">
    <source>
        <dbReference type="Proteomes" id="UP001168167"/>
    </source>
</evidence>
<dbReference type="Proteomes" id="UP001168167">
    <property type="component" value="Unassembled WGS sequence"/>
</dbReference>
<keyword evidence="9 12" id="KW-0201">Cytochrome c-type biogenesis</keyword>
<keyword evidence="10 12" id="KW-1133">Transmembrane helix</keyword>
<reference evidence="13" key="2">
    <citation type="journal article" date="2023" name="Microbiome">
        <title>Synthase-selected sorting approach identifies a beta-lactone synthase in a nudibranch symbiotic bacterium.</title>
        <authorList>
            <person name="Dzunkova M."/>
            <person name="La Clair J.J."/>
            <person name="Tyml T."/>
            <person name="Doud D."/>
            <person name="Schulz F."/>
            <person name="Piquer-Esteban S."/>
            <person name="Porcel Sanchis D."/>
            <person name="Osborn A."/>
            <person name="Robinson D."/>
            <person name="Louie K.B."/>
            <person name="Bowen B.P."/>
            <person name="Bowers R.M."/>
            <person name="Lee J."/>
            <person name="Arnau V."/>
            <person name="Diaz-Villanueva W."/>
            <person name="Stepanauskas R."/>
            <person name="Gosliner T."/>
            <person name="Date S.V."/>
            <person name="Northen T.R."/>
            <person name="Cheng J.F."/>
            <person name="Burkart M.D."/>
            <person name="Woyke T."/>
        </authorList>
    </citation>
    <scope>NUCLEOTIDE SEQUENCE</scope>
    <source>
        <strain evidence="13">Df01</strain>
    </source>
</reference>
<keyword evidence="8 12" id="KW-0812">Transmembrane</keyword>
<dbReference type="EMBL" id="JANQAO010000002">
    <property type="protein sequence ID" value="MDM5147451.1"/>
    <property type="molecule type" value="Genomic_DNA"/>
</dbReference>
<dbReference type="PANTHER" id="PTHR37531:SF1">
    <property type="entry name" value="HEME EXPORTER PROTEIN D"/>
    <property type="match status" value="1"/>
</dbReference>
<keyword evidence="14" id="KW-1185">Reference proteome</keyword>
<proteinExistence type="inferred from homology"/>
<protein>
    <recommendedName>
        <fullName evidence="4 12">Heme exporter protein D</fullName>
    </recommendedName>
</protein>
<comment type="subcellular location">
    <subcellularLocation>
        <location evidence="2 12">Cell inner membrane</location>
        <topology evidence="2 12">Single-pass membrane protein</topology>
    </subcellularLocation>
</comment>
<dbReference type="InterPro" id="IPR007078">
    <property type="entry name" value="Haem_export_protD_CcmD"/>
</dbReference>
<evidence type="ECO:0000256" key="6">
    <source>
        <dbReference type="ARBA" id="ARBA00022475"/>
    </source>
</evidence>
<dbReference type="Pfam" id="PF04995">
    <property type="entry name" value="CcmD"/>
    <property type="match status" value="1"/>
</dbReference>
<evidence type="ECO:0000256" key="5">
    <source>
        <dbReference type="ARBA" id="ARBA00022448"/>
    </source>
</evidence>
<name>A0ABT7QLH0_9GAMM</name>
<evidence type="ECO:0000256" key="7">
    <source>
        <dbReference type="ARBA" id="ARBA00022519"/>
    </source>
</evidence>
<feature type="transmembrane region" description="Helical" evidence="12">
    <location>
        <begin position="15"/>
        <end position="35"/>
    </location>
</feature>
<evidence type="ECO:0000256" key="1">
    <source>
        <dbReference type="ARBA" id="ARBA00002442"/>
    </source>
</evidence>
<evidence type="ECO:0000256" key="9">
    <source>
        <dbReference type="ARBA" id="ARBA00022748"/>
    </source>
</evidence>
<dbReference type="InterPro" id="IPR052075">
    <property type="entry name" value="Heme_exporter_D"/>
</dbReference>
<evidence type="ECO:0000256" key="10">
    <source>
        <dbReference type="ARBA" id="ARBA00022989"/>
    </source>
</evidence>
<sequence>MEDWRLFFEMGGYGVYVWSSYGLSLLVLALLWLAVHRRKVRALQRLVQRDT</sequence>
<dbReference type="PANTHER" id="PTHR37531">
    <property type="entry name" value="HEME EXPORTER PROTEIN D"/>
    <property type="match status" value="1"/>
</dbReference>
<comment type="caution">
    <text evidence="13">The sequence shown here is derived from an EMBL/GenBank/DDBJ whole genome shotgun (WGS) entry which is preliminary data.</text>
</comment>
<evidence type="ECO:0000256" key="11">
    <source>
        <dbReference type="ARBA" id="ARBA00023136"/>
    </source>
</evidence>
<evidence type="ECO:0000256" key="8">
    <source>
        <dbReference type="ARBA" id="ARBA00022692"/>
    </source>
</evidence>
<evidence type="ECO:0000313" key="13">
    <source>
        <dbReference type="EMBL" id="MDM5147451.1"/>
    </source>
</evidence>
<organism evidence="13 14">
    <name type="scientific">Candidatus Doriopsillibacter californiensis</name>
    <dbReference type="NCBI Taxonomy" id="2970740"/>
    <lineage>
        <taxon>Bacteria</taxon>
        <taxon>Pseudomonadati</taxon>
        <taxon>Pseudomonadota</taxon>
        <taxon>Gammaproteobacteria</taxon>
        <taxon>Candidatus Tethybacterales</taxon>
        <taxon>Candidatus Persebacteraceae</taxon>
        <taxon>Candidatus Doriopsillibacter</taxon>
    </lineage>
</organism>
<evidence type="ECO:0000256" key="4">
    <source>
        <dbReference type="ARBA" id="ARBA00016461"/>
    </source>
</evidence>
<gene>
    <name evidence="13" type="primary">ccmD</name>
    <name evidence="13" type="ORF">NQX30_03580</name>
</gene>
<evidence type="ECO:0000256" key="12">
    <source>
        <dbReference type="RuleBase" id="RU363101"/>
    </source>
</evidence>
<keyword evidence="7 12" id="KW-0997">Cell inner membrane</keyword>
<keyword evidence="11 12" id="KW-0472">Membrane</keyword>
<accession>A0ABT7QLH0</accession>
<dbReference type="NCBIfam" id="TIGR03141">
    <property type="entry name" value="cytochro_ccmD"/>
    <property type="match status" value="1"/>
</dbReference>
<keyword evidence="6 12" id="KW-1003">Cell membrane</keyword>
<evidence type="ECO:0000256" key="3">
    <source>
        <dbReference type="ARBA" id="ARBA00008741"/>
    </source>
</evidence>
<comment type="similarity">
    <text evidence="3 12">Belongs to the CcmD/CycX/HelD family.</text>
</comment>